<comment type="caution">
    <text evidence="4">The sequence shown here is derived from an EMBL/GenBank/DDBJ whole genome shotgun (WGS) entry which is preliminary data.</text>
</comment>
<protein>
    <recommendedName>
        <fullName evidence="3">Roadblock/LAMTOR2 domain-containing protein</fullName>
    </recommendedName>
</protein>
<name>A0A8T0IYY0_CERPU</name>
<feature type="region of interest" description="Disordered" evidence="2">
    <location>
        <begin position="1"/>
        <end position="55"/>
    </location>
</feature>
<dbReference type="AlphaFoldDB" id="A0A8T0IYY0"/>
<proteinExistence type="inferred from homology"/>
<keyword evidence="5" id="KW-1185">Reference proteome</keyword>
<reference evidence="4" key="1">
    <citation type="submission" date="2020-06" db="EMBL/GenBank/DDBJ databases">
        <title>WGS assembly of Ceratodon purpureus strain R40.</title>
        <authorList>
            <person name="Carey S.B."/>
            <person name="Jenkins J."/>
            <person name="Shu S."/>
            <person name="Lovell J.T."/>
            <person name="Sreedasyam A."/>
            <person name="Maumus F."/>
            <person name="Tiley G.P."/>
            <person name="Fernandez-Pozo N."/>
            <person name="Barry K."/>
            <person name="Chen C."/>
            <person name="Wang M."/>
            <person name="Lipzen A."/>
            <person name="Daum C."/>
            <person name="Saski C.A."/>
            <person name="Payton A.C."/>
            <person name="Mcbreen J.C."/>
            <person name="Conrad R.E."/>
            <person name="Kollar L.M."/>
            <person name="Olsson S."/>
            <person name="Huttunen S."/>
            <person name="Landis J.B."/>
            <person name="Wickett N.J."/>
            <person name="Johnson M.G."/>
            <person name="Rensing S.A."/>
            <person name="Grimwood J."/>
            <person name="Schmutz J."/>
            <person name="Mcdaniel S.F."/>
        </authorList>
    </citation>
    <scope>NUCLEOTIDE SEQUENCE</scope>
    <source>
        <strain evidence="4">R40</strain>
    </source>
</reference>
<dbReference type="Pfam" id="PF03259">
    <property type="entry name" value="Robl_LC7"/>
    <property type="match status" value="1"/>
</dbReference>
<evidence type="ECO:0000256" key="2">
    <source>
        <dbReference type="SAM" id="MobiDB-lite"/>
    </source>
</evidence>
<dbReference type="SMART" id="SM00960">
    <property type="entry name" value="Robl_LC7"/>
    <property type="match status" value="1"/>
</dbReference>
<accession>A0A8T0IYY0</accession>
<dbReference type="PANTHER" id="PTHR10779">
    <property type="entry name" value="DYNEIN LIGHT CHAIN ROADBLOCK"/>
    <property type="match status" value="1"/>
</dbReference>
<feature type="compositionally biased region" description="Basic and acidic residues" evidence="2">
    <location>
        <begin position="36"/>
        <end position="55"/>
    </location>
</feature>
<evidence type="ECO:0000259" key="3">
    <source>
        <dbReference type="SMART" id="SM00960"/>
    </source>
</evidence>
<comment type="similarity">
    <text evidence="1">Belongs to the GAMAD family.</text>
</comment>
<evidence type="ECO:0000313" key="4">
    <source>
        <dbReference type="EMBL" id="KAG0588192.1"/>
    </source>
</evidence>
<feature type="domain" description="Roadblock/LAMTOR2" evidence="3">
    <location>
        <begin position="55"/>
        <end position="143"/>
    </location>
</feature>
<dbReference type="SUPFAM" id="SSF103196">
    <property type="entry name" value="Roadblock/LC7 domain"/>
    <property type="match status" value="1"/>
</dbReference>
<feature type="compositionally biased region" description="Pro residues" evidence="2">
    <location>
        <begin position="1"/>
        <end position="19"/>
    </location>
</feature>
<dbReference type="InterPro" id="IPR004942">
    <property type="entry name" value="Roadblock/LAMTOR2_dom"/>
</dbReference>
<dbReference type="EMBL" id="CM026422">
    <property type="protein sequence ID" value="KAG0588192.1"/>
    <property type="molecule type" value="Genomic_DNA"/>
</dbReference>
<organism evidence="4 5">
    <name type="scientific">Ceratodon purpureus</name>
    <name type="common">Fire moss</name>
    <name type="synonym">Dicranum purpureum</name>
    <dbReference type="NCBI Taxonomy" id="3225"/>
    <lineage>
        <taxon>Eukaryota</taxon>
        <taxon>Viridiplantae</taxon>
        <taxon>Streptophyta</taxon>
        <taxon>Embryophyta</taxon>
        <taxon>Bryophyta</taxon>
        <taxon>Bryophytina</taxon>
        <taxon>Bryopsida</taxon>
        <taxon>Dicranidae</taxon>
        <taxon>Pseudoditrichales</taxon>
        <taxon>Ditrichaceae</taxon>
        <taxon>Ceratodon</taxon>
    </lineage>
</organism>
<gene>
    <name evidence="4" type="ORF">KC19_2G223700</name>
</gene>
<dbReference type="Proteomes" id="UP000822688">
    <property type="component" value="Chromosome 2"/>
</dbReference>
<dbReference type="Gene3D" id="3.30.450.30">
    <property type="entry name" value="Dynein light chain 2a, cytoplasmic"/>
    <property type="match status" value="1"/>
</dbReference>
<sequence length="152" mass="16629">MAAAPPPDAPPPDAPPGDPNAPAVPAKKPKPPKPIKRSDSVLARDKQQNFSRNEVEHTIKRIASHRGIVGTLIVDKHCVPIRSSMDKASTQQYAAFITPLLHRAQMICLSHDKANPLTMFRLRTNTTEVIVTPDENYYLIAVQKVSHAADAT</sequence>
<evidence type="ECO:0000256" key="1">
    <source>
        <dbReference type="ARBA" id="ARBA00007191"/>
    </source>
</evidence>
<evidence type="ECO:0000313" key="5">
    <source>
        <dbReference type="Proteomes" id="UP000822688"/>
    </source>
</evidence>